<gene>
    <name evidence="2" type="ORF">dnm_006560</name>
</gene>
<organism evidence="2 3">
    <name type="scientific">Desulfonema magnum</name>
    <dbReference type="NCBI Taxonomy" id="45655"/>
    <lineage>
        <taxon>Bacteria</taxon>
        <taxon>Pseudomonadati</taxon>
        <taxon>Thermodesulfobacteriota</taxon>
        <taxon>Desulfobacteria</taxon>
        <taxon>Desulfobacterales</taxon>
        <taxon>Desulfococcaceae</taxon>
        <taxon>Desulfonema</taxon>
    </lineage>
</organism>
<accession>A0A975GKI2</accession>
<feature type="compositionally biased region" description="Basic and acidic residues" evidence="1">
    <location>
        <begin position="15"/>
        <end position="25"/>
    </location>
</feature>
<dbReference type="EMBL" id="CP061800">
    <property type="protein sequence ID" value="QTA84657.1"/>
    <property type="molecule type" value="Genomic_DNA"/>
</dbReference>
<evidence type="ECO:0000313" key="3">
    <source>
        <dbReference type="Proteomes" id="UP000663722"/>
    </source>
</evidence>
<proteinExistence type="predicted"/>
<name>A0A975GKI2_9BACT</name>
<dbReference type="AlphaFoldDB" id="A0A975GKI2"/>
<sequence length="39" mass="4520">MRIPGFAGFGVSSVERNDRQSDRTESKNLIIEFQKCQKF</sequence>
<evidence type="ECO:0000313" key="2">
    <source>
        <dbReference type="EMBL" id="QTA84657.1"/>
    </source>
</evidence>
<reference evidence="2" key="1">
    <citation type="journal article" date="2021" name="Microb. Physiol.">
        <title>Proteogenomic Insights into the Physiology of Marine, Sulfate-Reducing, Filamentous Desulfonema limicola and Desulfonema magnum.</title>
        <authorList>
            <person name="Schnaars V."/>
            <person name="Wohlbrand L."/>
            <person name="Scheve S."/>
            <person name="Hinrichs C."/>
            <person name="Reinhardt R."/>
            <person name="Rabus R."/>
        </authorList>
    </citation>
    <scope>NUCLEOTIDE SEQUENCE</scope>
    <source>
        <strain evidence="2">4be13</strain>
    </source>
</reference>
<protein>
    <submittedName>
        <fullName evidence="2">Uncharacterized protein</fullName>
    </submittedName>
</protein>
<feature type="region of interest" description="Disordered" evidence="1">
    <location>
        <begin position="1"/>
        <end position="25"/>
    </location>
</feature>
<dbReference type="KEGG" id="dmm:dnm_006560"/>
<keyword evidence="3" id="KW-1185">Reference proteome</keyword>
<dbReference type="Proteomes" id="UP000663722">
    <property type="component" value="Chromosome"/>
</dbReference>
<evidence type="ECO:0000256" key="1">
    <source>
        <dbReference type="SAM" id="MobiDB-lite"/>
    </source>
</evidence>